<evidence type="ECO:0000256" key="3">
    <source>
        <dbReference type="ARBA" id="ARBA00022679"/>
    </source>
</evidence>
<dbReference type="GO" id="GO:0005997">
    <property type="term" value="P:xylulose metabolic process"/>
    <property type="evidence" value="ECO:0007669"/>
    <property type="project" value="InterPro"/>
</dbReference>
<dbReference type="EMBL" id="LDRK01000081">
    <property type="protein sequence ID" value="KTR83684.1"/>
    <property type="molecule type" value="Genomic_DNA"/>
</dbReference>
<comment type="similarity">
    <text evidence="1 7">Belongs to the FGGY kinase family.</text>
</comment>
<gene>
    <name evidence="7" type="primary">xylB</name>
    <name evidence="10" type="ORF">NS354_10330</name>
</gene>
<evidence type="ECO:0000256" key="6">
    <source>
        <dbReference type="ARBA" id="ARBA00022840"/>
    </source>
</evidence>
<dbReference type="InterPro" id="IPR006000">
    <property type="entry name" value="Xylulokinase"/>
</dbReference>
<dbReference type="Pfam" id="PF02782">
    <property type="entry name" value="FGGY_C"/>
    <property type="match status" value="1"/>
</dbReference>
<dbReference type="Pfam" id="PF00370">
    <property type="entry name" value="FGGY_N"/>
    <property type="match status" value="1"/>
</dbReference>
<protein>
    <recommendedName>
        <fullName evidence="7">Xylulose kinase</fullName>
        <shortName evidence="7">Xylulokinase</shortName>
        <ecNumber evidence="7">2.7.1.17</ecNumber>
    </recommendedName>
</protein>
<sequence>MIPVVCGVDTSTQSCKVEFFALEDGRRIAGASAAHPPVAPPRSEQNPQAWWDAFVGAFRSALAQAGAVSVRAISVAGQCHGMVPLDASGAVIRDAKLWNDTTTDAELRALVERIGPDRLIASTGSLPTAAFTLSKVAWFAAHEPENFARLATILLPHDYLTYRLTGAFATDRSEASGTGYFDPSANRYLLDHLALIDDTRDWASMLPEVLAPEGVAGTTTAVAMTELGLSEPVLVSAGGGDQHASALGLGIAEGDAVFAFGTSGVVFSTTPEPVRDPRGFVNGVANLTGGFLPLVCTLNGAKVIDTFARLMGTNHDDLSALALQAGQEGPVLAAFLDGERTPNRPLATGLLADLTTETTREQLARAAYEGVVFGLVAGLAHFERCGVRTDGEVIAIGGAARSAATRQILADALGKPVHLVDAPEAVARGAAVQAAAVLDGTPIMELAERWKPERRVAAEPGRVSTDRFARYAEVAAVESLDRSRA</sequence>
<feature type="domain" description="Carbohydrate kinase FGGY N-terminal" evidence="8">
    <location>
        <begin position="5"/>
        <end position="248"/>
    </location>
</feature>
<evidence type="ECO:0000259" key="8">
    <source>
        <dbReference type="Pfam" id="PF00370"/>
    </source>
</evidence>
<dbReference type="GO" id="GO:0005524">
    <property type="term" value="F:ATP binding"/>
    <property type="evidence" value="ECO:0007669"/>
    <property type="project" value="UniProtKB-KW"/>
</dbReference>
<evidence type="ECO:0000313" key="10">
    <source>
        <dbReference type="EMBL" id="KTR83684.1"/>
    </source>
</evidence>
<dbReference type="RefSeq" id="WP_058594412.1">
    <property type="nucleotide sequence ID" value="NZ_LDRK01000081.1"/>
</dbReference>
<name>A0A147EHE2_9MICO</name>
<dbReference type="Gene3D" id="3.30.420.40">
    <property type="match status" value="2"/>
</dbReference>
<dbReference type="PANTHER" id="PTHR43095:SF5">
    <property type="entry name" value="XYLULOSE KINASE"/>
    <property type="match status" value="1"/>
</dbReference>
<evidence type="ECO:0000256" key="7">
    <source>
        <dbReference type="RuleBase" id="RU364073"/>
    </source>
</evidence>
<dbReference type="InterPro" id="IPR043129">
    <property type="entry name" value="ATPase_NBD"/>
</dbReference>
<evidence type="ECO:0000256" key="4">
    <source>
        <dbReference type="ARBA" id="ARBA00022741"/>
    </source>
</evidence>
<keyword evidence="11" id="KW-1185">Reference proteome</keyword>
<dbReference type="Proteomes" id="UP000070810">
    <property type="component" value="Unassembled WGS sequence"/>
</dbReference>
<keyword evidence="4 7" id="KW-0547">Nucleotide-binding</keyword>
<dbReference type="NCBIfam" id="TIGR01312">
    <property type="entry name" value="XylB"/>
    <property type="match status" value="1"/>
</dbReference>
<accession>A0A147EHE2</accession>
<dbReference type="GO" id="GO:0004856">
    <property type="term" value="F:D-xylulokinase activity"/>
    <property type="evidence" value="ECO:0007669"/>
    <property type="project" value="UniProtKB-EC"/>
</dbReference>
<evidence type="ECO:0000313" key="11">
    <source>
        <dbReference type="Proteomes" id="UP000070810"/>
    </source>
</evidence>
<dbReference type="GO" id="GO:0042732">
    <property type="term" value="P:D-xylose metabolic process"/>
    <property type="evidence" value="ECO:0007669"/>
    <property type="project" value="UniProtKB-KW"/>
</dbReference>
<dbReference type="InterPro" id="IPR018485">
    <property type="entry name" value="FGGY_C"/>
</dbReference>
<reference evidence="10 11" key="1">
    <citation type="journal article" date="2016" name="Front. Microbiol.">
        <title>Genomic Resource of Rice Seed Associated Bacteria.</title>
        <authorList>
            <person name="Midha S."/>
            <person name="Bansal K."/>
            <person name="Sharma S."/>
            <person name="Kumar N."/>
            <person name="Patil P.P."/>
            <person name="Chaudhry V."/>
            <person name="Patil P.B."/>
        </authorList>
    </citation>
    <scope>NUCLEOTIDE SEQUENCE [LARGE SCALE GENOMIC DNA]</scope>
    <source>
        <strain evidence="10 11">NS354</strain>
    </source>
</reference>
<keyword evidence="5 7" id="KW-0418">Kinase</keyword>
<dbReference type="PANTHER" id="PTHR43095">
    <property type="entry name" value="SUGAR KINASE"/>
    <property type="match status" value="1"/>
</dbReference>
<keyword evidence="7" id="KW-0119">Carbohydrate metabolism</keyword>
<dbReference type="PATRIC" id="fig|1079994.3.peg.2372"/>
<dbReference type="OrthoDB" id="9782710at2"/>
<keyword evidence="3 7" id="KW-0808">Transferase</keyword>
<keyword evidence="2 7" id="KW-0859">Xylose metabolism</keyword>
<evidence type="ECO:0000256" key="5">
    <source>
        <dbReference type="ARBA" id="ARBA00022777"/>
    </source>
</evidence>
<dbReference type="InterPro" id="IPR018484">
    <property type="entry name" value="FGGY_N"/>
</dbReference>
<evidence type="ECO:0000259" key="9">
    <source>
        <dbReference type="Pfam" id="PF02782"/>
    </source>
</evidence>
<dbReference type="InterPro" id="IPR050406">
    <property type="entry name" value="FGGY_Carb_Kinase"/>
</dbReference>
<evidence type="ECO:0000256" key="2">
    <source>
        <dbReference type="ARBA" id="ARBA00022629"/>
    </source>
</evidence>
<dbReference type="CDD" id="cd07809">
    <property type="entry name" value="ASKHA_NBD_FGGY_BaXK-like"/>
    <property type="match status" value="1"/>
</dbReference>
<dbReference type="SUPFAM" id="SSF53067">
    <property type="entry name" value="Actin-like ATPase domain"/>
    <property type="match status" value="2"/>
</dbReference>
<proteinExistence type="inferred from homology"/>
<keyword evidence="6 7" id="KW-0067">ATP-binding</keyword>
<dbReference type="AlphaFoldDB" id="A0A147EHE2"/>
<comment type="caution">
    <text evidence="10">The sequence shown here is derived from an EMBL/GenBank/DDBJ whole genome shotgun (WGS) entry which is preliminary data.</text>
</comment>
<organism evidence="10 11">
    <name type="scientific">Leucobacter chromiiresistens</name>
    <dbReference type="NCBI Taxonomy" id="1079994"/>
    <lineage>
        <taxon>Bacteria</taxon>
        <taxon>Bacillati</taxon>
        <taxon>Actinomycetota</taxon>
        <taxon>Actinomycetes</taxon>
        <taxon>Micrococcales</taxon>
        <taxon>Microbacteriaceae</taxon>
        <taxon>Leucobacter</taxon>
    </lineage>
</organism>
<evidence type="ECO:0000256" key="1">
    <source>
        <dbReference type="ARBA" id="ARBA00009156"/>
    </source>
</evidence>
<dbReference type="EC" id="2.7.1.17" evidence="7"/>
<comment type="catalytic activity">
    <reaction evidence="7">
        <text>D-xylulose + ATP = D-xylulose 5-phosphate + ADP + H(+)</text>
        <dbReference type="Rhea" id="RHEA:10964"/>
        <dbReference type="ChEBI" id="CHEBI:15378"/>
        <dbReference type="ChEBI" id="CHEBI:17140"/>
        <dbReference type="ChEBI" id="CHEBI:30616"/>
        <dbReference type="ChEBI" id="CHEBI:57737"/>
        <dbReference type="ChEBI" id="CHEBI:456216"/>
        <dbReference type="EC" id="2.7.1.17"/>
    </reaction>
</comment>
<dbReference type="PIRSF" id="PIRSF000538">
    <property type="entry name" value="GlpK"/>
    <property type="match status" value="1"/>
</dbReference>
<feature type="domain" description="Carbohydrate kinase FGGY C-terminal" evidence="9">
    <location>
        <begin position="258"/>
        <end position="436"/>
    </location>
</feature>
<dbReference type="InterPro" id="IPR000577">
    <property type="entry name" value="Carb_kinase_FGGY"/>
</dbReference>